<reference evidence="2 3" key="1">
    <citation type="submission" date="2009-01" db="EMBL/GenBank/DDBJ databases">
        <title>Complete sequence of Geobacter sp. FRC-32.</title>
        <authorList>
            <consortium name="US DOE Joint Genome Institute"/>
            <person name="Lucas S."/>
            <person name="Copeland A."/>
            <person name="Lapidus A."/>
            <person name="Glavina del Rio T."/>
            <person name="Dalin E."/>
            <person name="Tice H."/>
            <person name="Bruce D."/>
            <person name="Goodwin L."/>
            <person name="Pitluck S."/>
            <person name="Saunders E."/>
            <person name="Brettin T."/>
            <person name="Detter J.C."/>
            <person name="Han C."/>
            <person name="Larimer F."/>
            <person name="Land M."/>
            <person name="Hauser L."/>
            <person name="Kyrpides N."/>
            <person name="Ovchinnikova G."/>
            <person name="Kostka J."/>
            <person name="Richardson P."/>
        </authorList>
    </citation>
    <scope>NUCLEOTIDE SEQUENCE [LARGE SCALE GENOMIC DNA]</scope>
    <source>
        <strain evidence="3">DSM 22248 / JCM 15807 / FRC-32</strain>
    </source>
</reference>
<dbReference type="Pfam" id="PF04972">
    <property type="entry name" value="BON"/>
    <property type="match status" value="1"/>
</dbReference>
<dbReference type="InterPro" id="IPR051686">
    <property type="entry name" value="Lipoprotein_DolP"/>
</dbReference>
<sequence length="273" mass="30881">MAIVTISRQMGTGAYAMAKELSKKLKYTLIDGPKIAELAKSYGLAEDILERVDEKPPAYITAEDRLQAANLSTMELILLDAARKGNVVMYGRGAQYLLEGMTNVLRVRIIAPFEERVENLAEREWIDPDLARDLIRRSDHQRGGFTHFYFDRDWQSPFEYDLVFNTSRLSKSAIVEAIVAAAKDPKLKEGEADLTSHLDDLILRKRVEVALLKSGKIGSLHFKIECMDGAISLTGHVHNDEEREEAVRIAEKVKGVKQVDDDLQVMNYQHHLE</sequence>
<protein>
    <submittedName>
        <fullName evidence="2">Cytidylate kinase-like domain phospholipid-binding protein, putative</fullName>
    </submittedName>
</protein>
<keyword evidence="3" id="KW-1185">Reference proteome</keyword>
<evidence type="ECO:0000313" key="3">
    <source>
        <dbReference type="Proteomes" id="UP000007721"/>
    </source>
</evidence>
<dbReference type="eggNOG" id="COG2823">
    <property type="taxonomic scope" value="Bacteria"/>
</dbReference>
<dbReference type="InterPro" id="IPR027417">
    <property type="entry name" value="P-loop_NTPase"/>
</dbReference>
<dbReference type="HOGENOM" id="CLU_065155_0_0_7"/>
<dbReference type="Gene3D" id="3.30.1340.30">
    <property type="match status" value="1"/>
</dbReference>
<dbReference type="RefSeq" id="WP_012647474.1">
    <property type="nucleotide sequence ID" value="NC_011979.1"/>
</dbReference>
<dbReference type="OrthoDB" id="7929987at2"/>
<dbReference type="Gene3D" id="3.40.50.300">
    <property type="entry name" value="P-loop containing nucleotide triphosphate hydrolases"/>
    <property type="match status" value="1"/>
</dbReference>
<dbReference type="STRING" id="316067.Geob_2391"/>
<name>B9LZJ2_GEODF</name>
<dbReference type="InterPro" id="IPR007055">
    <property type="entry name" value="BON_dom"/>
</dbReference>
<keyword evidence="2" id="KW-0418">Kinase</keyword>
<dbReference type="GO" id="GO:0016301">
    <property type="term" value="F:kinase activity"/>
    <property type="evidence" value="ECO:0007669"/>
    <property type="project" value="UniProtKB-KW"/>
</dbReference>
<evidence type="ECO:0000259" key="1">
    <source>
        <dbReference type="PROSITE" id="PS50914"/>
    </source>
</evidence>
<dbReference type="Pfam" id="PF13189">
    <property type="entry name" value="Cytidylate_kin2"/>
    <property type="match status" value="1"/>
</dbReference>
<dbReference type="SUPFAM" id="SSF52540">
    <property type="entry name" value="P-loop containing nucleoside triphosphate hydrolases"/>
    <property type="match status" value="1"/>
</dbReference>
<dbReference type="AlphaFoldDB" id="B9LZJ2"/>
<dbReference type="Proteomes" id="UP000007721">
    <property type="component" value="Chromosome"/>
</dbReference>
<dbReference type="EMBL" id="CP001390">
    <property type="protein sequence ID" value="ACM20745.1"/>
    <property type="molecule type" value="Genomic_DNA"/>
</dbReference>
<organism evidence="2 3">
    <name type="scientific">Geotalea daltonii (strain DSM 22248 / JCM 15807 / FRC-32)</name>
    <name type="common">Geobacter daltonii</name>
    <dbReference type="NCBI Taxonomy" id="316067"/>
    <lineage>
        <taxon>Bacteria</taxon>
        <taxon>Pseudomonadati</taxon>
        <taxon>Thermodesulfobacteriota</taxon>
        <taxon>Desulfuromonadia</taxon>
        <taxon>Geobacterales</taxon>
        <taxon>Geobacteraceae</taxon>
        <taxon>Geotalea</taxon>
    </lineage>
</organism>
<evidence type="ECO:0000313" key="2">
    <source>
        <dbReference type="EMBL" id="ACM20745.1"/>
    </source>
</evidence>
<dbReference type="PROSITE" id="PS50914">
    <property type="entry name" value="BON"/>
    <property type="match status" value="1"/>
</dbReference>
<feature type="domain" description="BON" evidence="1">
    <location>
        <begin position="199"/>
        <end position="267"/>
    </location>
</feature>
<dbReference type="PANTHER" id="PTHR34606:SF15">
    <property type="entry name" value="BON DOMAIN-CONTAINING PROTEIN"/>
    <property type="match status" value="1"/>
</dbReference>
<keyword evidence="2" id="KW-0808">Transferase</keyword>
<dbReference type="PANTHER" id="PTHR34606">
    <property type="entry name" value="BON DOMAIN-CONTAINING PROTEIN"/>
    <property type="match status" value="1"/>
</dbReference>
<proteinExistence type="predicted"/>
<accession>B9LZJ2</accession>
<dbReference type="eggNOG" id="COG1102">
    <property type="taxonomic scope" value="Bacteria"/>
</dbReference>
<dbReference type="KEGG" id="geo:Geob_2391"/>
<gene>
    <name evidence="2" type="ordered locus">Geob_2391</name>
</gene>